<dbReference type="AlphaFoldDB" id="A0AAW2WCR3"/>
<reference evidence="1" key="2">
    <citation type="journal article" date="2024" name="Plant">
        <title>Genomic evolution and insights into agronomic trait innovations of Sesamum species.</title>
        <authorList>
            <person name="Miao H."/>
            <person name="Wang L."/>
            <person name="Qu L."/>
            <person name="Liu H."/>
            <person name="Sun Y."/>
            <person name="Le M."/>
            <person name="Wang Q."/>
            <person name="Wei S."/>
            <person name="Zheng Y."/>
            <person name="Lin W."/>
            <person name="Duan Y."/>
            <person name="Cao H."/>
            <person name="Xiong S."/>
            <person name="Wang X."/>
            <person name="Wei L."/>
            <person name="Li C."/>
            <person name="Ma Q."/>
            <person name="Ju M."/>
            <person name="Zhao R."/>
            <person name="Li G."/>
            <person name="Mu C."/>
            <person name="Tian Q."/>
            <person name="Mei H."/>
            <person name="Zhang T."/>
            <person name="Gao T."/>
            <person name="Zhang H."/>
        </authorList>
    </citation>
    <scope>NUCLEOTIDE SEQUENCE</scope>
    <source>
        <strain evidence="1">KEN1</strain>
    </source>
</reference>
<protein>
    <submittedName>
        <fullName evidence="1">Uncharacterized protein</fullName>
    </submittedName>
</protein>
<sequence>NPVAANRVAQVVACEAPCLSARERPRDLLQARSTRSVVHQVAACKAPLSLSMQRPATSFQQRPAVVAILRSRELALNSKPAAAFDQRPREPALDGDQ</sequence>
<reference evidence="1" key="1">
    <citation type="submission" date="2020-06" db="EMBL/GenBank/DDBJ databases">
        <authorList>
            <person name="Li T."/>
            <person name="Hu X."/>
            <person name="Zhang T."/>
            <person name="Song X."/>
            <person name="Zhang H."/>
            <person name="Dai N."/>
            <person name="Sheng W."/>
            <person name="Hou X."/>
            <person name="Wei L."/>
        </authorList>
    </citation>
    <scope>NUCLEOTIDE SEQUENCE</scope>
    <source>
        <strain evidence="1">KEN1</strain>
        <tissue evidence="1">Leaf</tissue>
    </source>
</reference>
<organism evidence="1">
    <name type="scientific">Sesamum latifolium</name>
    <dbReference type="NCBI Taxonomy" id="2727402"/>
    <lineage>
        <taxon>Eukaryota</taxon>
        <taxon>Viridiplantae</taxon>
        <taxon>Streptophyta</taxon>
        <taxon>Embryophyta</taxon>
        <taxon>Tracheophyta</taxon>
        <taxon>Spermatophyta</taxon>
        <taxon>Magnoliopsida</taxon>
        <taxon>eudicotyledons</taxon>
        <taxon>Gunneridae</taxon>
        <taxon>Pentapetalae</taxon>
        <taxon>asterids</taxon>
        <taxon>lamiids</taxon>
        <taxon>Lamiales</taxon>
        <taxon>Pedaliaceae</taxon>
        <taxon>Sesamum</taxon>
    </lineage>
</organism>
<proteinExistence type="predicted"/>
<name>A0AAW2WCR3_9LAMI</name>
<gene>
    <name evidence="1" type="ORF">Slati_2433400</name>
</gene>
<comment type="caution">
    <text evidence="1">The sequence shown here is derived from an EMBL/GenBank/DDBJ whole genome shotgun (WGS) entry which is preliminary data.</text>
</comment>
<feature type="non-terminal residue" evidence="1">
    <location>
        <position position="1"/>
    </location>
</feature>
<evidence type="ECO:0000313" key="1">
    <source>
        <dbReference type="EMBL" id="KAL0439504.1"/>
    </source>
</evidence>
<accession>A0AAW2WCR3</accession>
<dbReference type="EMBL" id="JACGWN010000008">
    <property type="protein sequence ID" value="KAL0439504.1"/>
    <property type="molecule type" value="Genomic_DNA"/>
</dbReference>